<keyword evidence="3" id="KW-1185">Reference proteome</keyword>
<accession>A0A8H6NDI0</accession>
<dbReference type="EMBL" id="WIGO01000115">
    <property type="protein sequence ID" value="KAF6828903.1"/>
    <property type="molecule type" value="Genomic_DNA"/>
</dbReference>
<feature type="region of interest" description="Disordered" evidence="1">
    <location>
        <begin position="109"/>
        <end position="155"/>
    </location>
</feature>
<feature type="compositionally biased region" description="Basic and acidic residues" evidence="1">
    <location>
        <begin position="135"/>
        <end position="147"/>
    </location>
</feature>
<feature type="compositionally biased region" description="Basic and acidic residues" evidence="1">
    <location>
        <begin position="114"/>
        <end position="124"/>
    </location>
</feature>
<evidence type="ECO:0000313" key="3">
    <source>
        <dbReference type="Proteomes" id="UP000654918"/>
    </source>
</evidence>
<dbReference type="Proteomes" id="UP000654918">
    <property type="component" value="Unassembled WGS sequence"/>
</dbReference>
<gene>
    <name evidence="2" type="ORF">CPLU01_08229</name>
</gene>
<dbReference type="AlphaFoldDB" id="A0A8H6NDI0"/>
<sequence length="155" mass="17136">MADRPKCSLRCGVEPADLETVNRNPGRGQPAQAVDPVWAHRGDYDFRDMLDLDVSVFPQRQVARAPSRSAIRAFARRLPPFLALTVSISGWLRTVLLLALVQGPPARSSRTGAWRRDECSKDDPVLAARSMGRTRKVDAAEAKEQRKSSTIGRNA</sequence>
<proteinExistence type="predicted"/>
<evidence type="ECO:0000256" key="1">
    <source>
        <dbReference type="SAM" id="MobiDB-lite"/>
    </source>
</evidence>
<reference evidence="2" key="1">
    <citation type="journal article" date="2020" name="Phytopathology">
        <title>Genome Sequence Resources of Colletotrichum truncatum, C. plurivorum, C. musicola, and C. sojae: Four Species Pathogenic to Soybean (Glycine max).</title>
        <authorList>
            <person name="Rogerio F."/>
            <person name="Boufleur T.R."/>
            <person name="Ciampi-Guillardi M."/>
            <person name="Sukno S.A."/>
            <person name="Thon M.R."/>
            <person name="Massola Junior N.S."/>
            <person name="Baroncelli R."/>
        </authorList>
    </citation>
    <scope>NUCLEOTIDE SEQUENCE</scope>
    <source>
        <strain evidence="2">LFN00145</strain>
    </source>
</reference>
<name>A0A8H6NDI0_9PEZI</name>
<evidence type="ECO:0000313" key="2">
    <source>
        <dbReference type="EMBL" id="KAF6828903.1"/>
    </source>
</evidence>
<organism evidence="2 3">
    <name type="scientific">Colletotrichum plurivorum</name>
    <dbReference type="NCBI Taxonomy" id="2175906"/>
    <lineage>
        <taxon>Eukaryota</taxon>
        <taxon>Fungi</taxon>
        <taxon>Dikarya</taxon>
        <taxon>Ascomycota</taxon>
        <taxon>Pezizomycotina</taxon>
        <taxon>Sordariomycetes</taxon>
        <taxon>Hypocreomycetidae</taxon>
        <taxon>Glomerellales</taxon>
        <taxon>Glomerellaceae</taxon>
        <taxon>Colletotrichum</taxon>
        <taxon>Colletotrichum orchidearum species complex</taxon>
    </lineage>
</organism>
<protein>
    <submittedName>
        <fullName evidence="2">Uncharacterized protein</fullName>
    </submittedName>
</protein>
<comment type="caution">
    <text evidence="2">The sequence shown here is derived from an EMBL/GenBank/DDBJ whole genome shotgun (WGS) entry which is preliminary data.</text>
</comment>